<proteinExistence type="predicted"/>
<dbReference type="Gene3D" id="3.30.870.10">
    <property type="entry name" value="Endonuclease Chain A"/>
    <property type="match status" value="1"/>
</dbReference>
<dbReference type="SUPFAM" id="SSF56024">
    <property type="entry name" value="Phospholipase D/nuclease"/>
    <property type="match status" value="1"/>
</dbReference>
<dbReference type="Pfam" id="PF13091">
    <property type="entry name" value="PLDc_2"/>
    <property type="match status" value="1"/>
</dbReference>
<dbReference type="EMBL" id="JHEG02000037">
    <property type="protein sequence ID" value="KIE12246.1"/>
    <property type="molecule type" value="Genomic_DNA"/>
</dbReference>
<organism evidence="2">
    <name type="scientific">Tolypothrix bouteillei VB521301</name>
    <dbReference type="NCBI Taxonomy" id="1479485"/>
    <lineage>
        <taxon>Bacteria</taxon>
        <taxon>Bacillati</taxon>
        <taxon>Cyanobacteriota</taxon>
        <taxon>Cyanophyceae</taxon>
        <taxon>Nostocales</taxon>
        <taxon>Tolypothrichaceae</taxon>
        <taxon>Tolypothrix</taxon>
    </lineage>
</organism>
<reference evidence="2" key="1">
    <citation type="journal article" date="2015" name="Genome Announc.">
        <title>Draft Genome Sequence of Tolypothrix boutellei Strain VB521301.</title>
        <authorList>
            <person name="Chandrababunaidu M.M."/>
            <person name="Singh D."/>
            <person name="Sen D."/>
            <person name="Bhan S."/>
            <person name="Das S."/>
            <person name="Gupta A."/>
            <person name="Adhikary S.P."/>
            <person name="Tripathy S."/>
        </authorList>
    </citation>
    <scope>NUCLEOTIDE SEQUENCE</scope>
    <source>
        <strain evidence="2">VB521301</strain>
    </source>
</reference>
<dbReference type="AlphaFoldDB" id="A0A0C1NHB9"/>
<dbReference type="InterPro" id="IPR025202">
    <property type="entry name" value="PLD-like_dom"/>
</dbReference>
<dbReference type="NCBIfam" id="NF041068">
    <property type="entry name" value="DpdK"/>
    <property type="match status" value="1"/>
</dbReference>
<sequence length="181" mass="20872">MYFIITYIMPSRYIHSRLSSRQIPDLLQTIFTAELLNPSQCIWLVSPWISDIPIIDNTANTFLCLEPSWSRSHIRLSQIITTLAERGTTLHIATRPDTHNKTFKEKVKARINHQKFPVKFHLTGELHAKGILGESYYLAGSMNFTYNGTNLNEEALTYETSREVIAQEQLVFTQRWGGVEQ</sequence>
<evidence type="ECO:0000313" key="2">
    <source>
        <dbReference type="EMBL" id="KIE12246.1"/>
    </source>
</evidence>
<comment type="caution">
    <text evidence="2">The sequence shown here is derived from an EMBL/GenBank/DDBJ whole genome shotgun (WGS) entry which is preliminary data.</text>
</comment>
<protein>
    <recommendedName>
        <fullName evidence="1">Phospholipase D-like domain-containing protein</fullName>
    </recommendedName>
</protein>
<accession>A0A0C1NHB9</accession>
<name>A0A0C1NHB9_9CYAN</name>
<feature type="domain" description="Phospholipase D-like" evidence="1">
    <location>
        <begin position="57"/>
        <end position="176"/>
    </location>
</feature>
<evidence type="ECO:0000259" key="1">
    <source>
        <dbReference type="Pfam" id="PF13091"/>
    </source>
</evidence>
<dbReference type="STRING" id="1479485.DA73_0211810"/>
<gene>
    <name evidence="2" type="ORF">DA73_0211810</name>
</gene>